<dbReference type="AlphaFoldDB" id="A0A0B8NSY6"/>
<reference evidence="1 2" key="2">
    <citation type="submission" date="2015-01" db="EMBL/GenBank/DDBJ databases">
        <authorList>
            <consortium name="NBRP consortium"/>
            <person name="Sawabe T."/>
            <person name="Meirelles P."/>
            <person name="Feng G."/>
            <person name="Sayaka M."/>
            <person name="Hattori M."/>
            <person name="Ohkuma M."/>
        </authorList>
    </citation>
    <scope>NUCLEOTIDE SEQUENCE [LARGE SCALE GENOMIC DNA]</scope>
    <source>
        <strain evidence="2">JCM 19231</strain>
    </source>
</reference>
<evidence type="ECO:0000313" key="2">
    <source>
        <dbReference type="Proteomes" id="UP000031671"/>
    </source>
</evidence>
<keyword evidence="2" id="KW-1185">Reference proteome</keyword>
<reference evidence="1 2" key="1">
    <citation type="submission" date="2015-01" db="EMBL/GenBank/DDBJ databases">
        <title>Vibrio sp. C1 JCM 19231 whole genome shotgun sequence.</title>
        <authorList>
            <person name="Sawabe T."/>
            <person name="Meirelles P."/>
            <person name="Feng G."/>
            <person name="Sayaka M."/>
            <person name="Hattori M."/>
            <person name="Ohkuma M."/>
        </authorList>
    </citation>
    <scope>NUCLEOTIDE SEQUENCE [LARGE SCALE GENOMIC DNA]</scope>
    <source>
        <strain evidence="2">JCM 19231</strain>
    </source>
</reference>
<organism evidence="1 2">
    <name type="scientific">Vibrio ishigakensis</name>
    <dbReference type="NCBI Taxonomy" id="1481914"/>
    <lineage>
        <taxon>Bacteria</taxon>
        <taxon>Pseudomonadati</taxon>
        <taxon>Pseudomonadota</taxon>
        <taxon>Gammaproteobacteria</taxon>
        <taxon>Vibrionales</taxon>
        <taxon>Vibrionaceae</taxon>
        <taxon>Vibrio</taxon>
    </lineage>
</organism>
<comment type="caution">
    <text evidence="1">The sequence shown here is derived from an EMBL/GenBank/DDBJ whole genome shotgun (WGS) entry which is preliminary data.</text>
</comment>
<proteinExistence type="predicted"/>
<sequence length="39" mass="4399">MQLEQLEQGLFRGESEHLGLPQVYGAKLSVNPYLQLAIQ</sequence>
<dbReference type="Proteomes" id="UP000031671">
    <property type="component" value="Unassembled WGS sequence"/>
</dbReference>
<gene>
    <name evidence="1" type="ORF">JCM19231_1310</name>
</gene>
<accession>A0A0B8NSY6</accession>
<evidence type="ECO:0000313" key="1">
    <source>
        <dbReference type="EMBL" id="GAM56976.1"/>
    </source>
</evidence>
<name>A0A0B8NSY6_9VIBR</name>
<dbReference type="EMBL" id="BBRZ01000041">
    <property type="protein sequence ID" value="GAM56976.1"/>
    <property type="molecule type" value="Genomic_DNA"/>
</dbReference>
<protein>
    <submittedName>
        <fullName evidence="1">Acyl-CoA thioesterase II</fullName>
    </submittedName>
</protein>